<reference evidence="6 7" key="1">
    <citation type="submission" date="2024-10" db="EMBL/GenBank/DDBJ databases">
        <title>The Natural Products Discovery Center: Release of the First 8490 Sequenced Strains for Exploring Actinobacteria Biosynthetic Diversity.</title>
        <authorList>
            <person name="Kalkreuter E."/>
            <person name="Kautsar S.A."/>
            <person name="Yang D."/>
            <person name="Bader C.D."/>
            <person name="Teijaro C.N."/>
            <person name="Fluegel L."/>
            <person name="Davis C.M."/>
            <person name="Simpson J.R."/>
            <person name="Lauterbach L."/>
            <person name="Steele A.D."/>
            <person name="Gui C."/>
            <person name="Meng S."/>
            <person name="Li G."/>
            <person name="Viehrig K."/>
            <person name="Ye F."/>
            <person name="Su P."/>
            <person name="Kiefer A.F."/>
            <person name="Nichols A."/>
            <person name="Cepeda A.J."/>
            <person name="Yan W."/>
            <person name="Fan B."/>
            <person name="Jiang Y."/>
            <person name="Adhikari A."/>
            <person name="Zheng C.-J."/>
            <person name="Schuster L."/>
            <person name="Cowan T.M."/>
            <person name="Smanski M.J."/>
            <person name="Chevrette M.G."/>
            <person name="De Carvalho L.P.S."/>
            <person name="Shen B."/>
        </authorList>
    </citation>
    <scope>NUCLEOTIDE SEQUENCE [LARGE SCALE GENOMIC DNA]</scope>
    <source>
        <strain evidence="6 7">NPDC020568</strain>
    </source>
</reference>
<keyword evidence="3" id="KW-0418">Kinase</keyword>
<dbReference type="RefSeq" id="WP_231508745.1">
    <property type="nucleotide sequence ID" value="NZ_JBIRUQ010000011.1"/>
</dbReference>
<comment type="caution">
    <text evidence="6">The sequence shown here is derived from an EMBL/GenBank/DDBJ whole genome shotgun (WGS) entry which is preliminary data.</text>
</comment>
<evidence type="ECO:0000259" key="4">
    <source>
        <dbReference type="Pfam" id="PF07804"/>
    </source>
</evidence>
<proteinExistence type="inferred from homology"/>
<dbReference type="InterPro" id="IPR012893">
    <property type="entry name" value="HipA-like_C"/>
</dbReference>
<accession>A0ABW7TVA6</accession>
<gene>
    <name evidence="6" type="ORF">ACH4WX_30005</name>
</gene>
<feature type="domain" description="HipA-like C-terminal" evidence="4">
    <location>
        <begin position="148"/>
        <end position="359"/>
    </location>
</feature>
<sequence length="397" mass="43161">MTDLQRFRMVRAADVYKSGRRAAQLTKSSEGTIEFRYLPEYSAHSGRPIATTLPVTDEPIHIFDGSLPAYFAGLLPEGHRLSVLQRAVKTSLDDELTLLLAVGTDAPGDVQVVPAGEPLVEVPALVDGEAPEDLDFGALVDKVDPHALPGVQEKASTSMISTPLSTGFGRFILKLSQSGFPNLVENEAVHLEAARELKVPVAAAQLITDRTGTSGLLVQRFDRVAHAGTWTRSAFEDATQVMGLPPAEKYAVDAIDAVRTLAAVTHAPRVAVRNLYLQFVFAWLTGNGDLHGKNLGVLEDAKGRWSIAPIYDIPCTLIYDDDSMALPIGGRIRKLKARDWLAFAAEIGLPERGAASARAIALRAAEAVDFDRLPFAGSPLRRVERELRFRRGELQRL</sequence>
<feature type="domain" description="HipA N-terminal subdomain 1" evidence="5">
    <location>
        <begin position="14"/>
        <end position="112"/>
    </location>
</feature>
<protein>
    <submittedName>
        <fullName evidence="6">Type II toxin-antitoxin system HipA family toxin</fullName>
    </submittedName>
</protein>
<dbReference type="Proteomes" id="UP001611263">
    <property type="component" value="Unassembled WGS sequence"/>
</dbReference>
<evidence type="ECO:0000256" key="3">
    <source>
        <dbReference type="ARBA" id="ARBA00022777"/>
    </source>
</evidence>
<dbReference type="PANTHER" id="PTHR37419:SF1">
    <property type="entry name" value="SERINE_THREONINE-PROTEIN KINASE TOXIN HIPA"/>
    <property type="match status" value="1"/>
</dbReference>
<evidence type="ECO:0000313" key="7">
    <source>
        <dbReference type="Proteomes" id="UP001611263"/>
    </source>
</evidence>
<dbReference type="Pfam" id="PF13657">
    <property type="entry name" value="Couple_hipA"/>
    <property type="match status" value="1"/>
</dbReference>
<dbReference type="InterPro" id="IPR052028">
    <property type="entry name" value="HipA_Ser/Thr_kinase"/>
</dbReference>
<keyword evidence="2" id="KW-0808">Transferase</keyword>
<dbReference type="EMBL" id="JBIRUQ010000011">
    <property type="protein sequence ID" value="MFI1464969.1"/>
    <property type="molecule type" value="Genomic_DNA"/>
</dbReference>
<evidence type="ECO:0000259" key="5">
    <source>
        <dbReference type="Pfam" id="PF13657"/>
    </source>
</evidence>
<dbReference type="NCBIfam" id="TIGR03071">
    <property type="entry name" value="couple_hipA"/>
    <property type="match status" value="1"/>
</dbReference>
<dbReference type="Pfam" id="PF07804">
    <property type="entry name" value="HipA_C"/>
    <property type="match status" value="1"/>
</dbReference>
<dbReference type="PANTHER" id="PTHR37419">
    <property type="entry name" value="SERINE/THREONINE-PROTEIN KINASE TOXIN HIPA"/>
    <property type="match status" value="1"/>
</dbReference>
<evidence type="ECO:0000256" key="2">
    <source>
        <dbReference type="ARBA" id="ARBA00022679"/>
    </source>
</evidence>
<comment type="similarity">
    <text evidence="1">Belongs to the HipA Ser/Thr kinase family.</text>
</comment>
<keyword evidence="7" id="KW-1185">Reference proteome</keyword>
<organism evidence="6 7">
    <name type="scientific">Nocardia carnea</name>
    <dbReference type="NCBI Taxonomy" id="37328"/>
    <lineage>
        <taxon>Bacteria</taxon>
        <taxon>Bacillati</taxon>
        <taxon>Actinomycetota</taxon>
        <taxon>Actinomycetes</taxon>
        <taxon>Mycobacteriales</taxon>
        <taxon>Nocardiaceae</taxon>
        <taxon>Nocardia</taxon>
    </lineage>
</organism>
<dbReference type="GeneID" id="93508684"/>
<evidence type="ECO:0000313" key="6">
    <source>
        <dbReference type="EMBL" id="MFI1464969.1"/>
    </source>
</evidence>
<name>A0ABW7TVA6_9NOCA</name>
<dbReference type="Gene3D" id="1.10.1070.20">
    <property type="match status" value="1"/>
</dbReference>
<dbReference type="InterPro" id="IPR017508">
    <property type="entry name" value="HipA_N1"/>
</dbReference>
<evidence type="ECO:0000256" key="1">
    <source>
        <dbReference type="ARBA" id="ARBA00010164"/>
    </source>
</evidence>